<evidence type="ECO:0000313" key="2">
    <source>
        <dbReference type="Proteomes" id="UP001185331"/>
    </source>
</evidence>
<gene>
    <name evidence="1" type="ORF">J2Y00_002628</name>
</gene>
<dbReference type="EMBL" id="JAVDQK010000005">
    <property type="protein sequence ID" value="MDR6219031.1"/>
    <property type="molecule type" value="Genomic_DNA"/>
</dbReference>
<sequence length="466" mass="51480">MTGPQPLLFPLLTTGLNPVVTPTEQRRQRTLPHHQAFLDQHLNAGGIISADREREWIHQPYHATHPDPAVQRARSTMQFTATASSLSGQPPTLGVMVNAAAHSGVVAGVREGRLWGMDNGAFTGRFDPAALRRALVDYLPYRSTCRFVVAPDKLHDAPGSYALFEQWRPLIRALGYPVAFAAQFGPKGLPDADALFIPWLNVQDPQDPDSVMVTGRLRDPQLQALARAYTDAGLWVHVGMVNSSRRMRFIHQVFGADSADGTHSKHVGPQLAMNHQAAWTSATQRLAHRNEHTRMTVHTAAGWHDAILTARTHDAAWLMGQSTLAELLKAEQNGTVTPLTLAEDGVRVRTLYGRRGWCTGELRGDALVEWDDAPDLSESSWGDDDPVTDPAHLIVDMLTHMTSRPEADLITPAMLTAYHQRVREDLWRRQIFIPHLMPTALQLLATTPATAVLNLSRPEPDALKIA</sequence>
<protein>
    <submittedName>
        <fullName evidence="1">Uncharacterized protein</fullName>
    </submittedName>
</protein>
<dbReference type="RefSeq" id="WP_309854065.1">
    <property type="nucleotide sequence ID" value="NZ_JAVDQJ010000004.1"/>
</dbReference>
<proteinExistence type="predicted"/>
<organism evidence="1 2">
    <name type="scientific">Deinococcus soli</name>
    <name type="common">ex Cha et al. 2016</name>
    <dbReference type="NCBI Taxonomy" id="1309411"/>
    <lineage>
        <taxon>Bacteria</taxon>
        <taxon>Thermotogati</taxon>
        <taxon>Deinococcota</taxon>
        <taxon>Deinococci</taxon>
        <taxon>Deinococcales</taxon>
        <taxon>Deinococcaceae</taxon>
        <taxon>Deinococcus</taxon>
    </lineage>
</organism>
<accession>A0AAE3XDH2</accession>
<dbReference type="AlphaFoldDB" id="A0AAE3XDH2"/>
<evidence type="ECO:0000313" key="1">
    <source>
        <dbReference type="EMBL" id="MDR6219031.1"/>
    </source>
</evidence>
<dbReference type="Proteomes" id="UP001185331">
    <property type="component" value="Unassembled WGS sequence"/>
</dbReference>
<comment type="caution">
    <text evidence="1">The sequence shown here is derived from an EMBL/GenBank/DDBJ whole genome shotgun (WGS) entry which is preliminary data.</text>
</comment>
<reference evidence="1" key="1">
    <citation type="submission" date="2023-07" db="EMBL/GenBank/DDBJ databases">
        <title>Sorghum-associated microbial communities from plants grown in Nebraska, USA.</title>
        <authorList>
            <person name="Schachtman D."/>
        </authorList>
    </citation>
    <scope>NUCLEOTIDE SEQUENCE</scope>
    <source>
        <strain evidence="1">BE330</strain>
    </source>
</reference>
<name>A0AAE3XDH2_9DEIO</name>